<organism evidence="3">
    <name type="scientific">Hydatigena taeniaeformis</name>
    <name type="common">Feline tapeworm</name>
    <name type="synonym">Taenia taeniaeformis</name>
    <dbReference type="NCBI Taxonomy" id="6205"/>
    <lineage>
        <taxon>Eukaryota</taxon>
        <taxon>Metazoa</taxon>
        <taxon>Spiralia</taxon>
        <taxon>Lophotrochozoa</taxon>
        <taxon>Platyhelminthes</taxon>
        <taxon>Cestoda</taxon>
        <taxon>Eucestoda</taxon>
        <taxon>Cyclophyllidea</taxon>
        <taxon>Taeniidae</taxon>
        <taxon>Hydatigera</taxon>
    </lineage>
</organism>
<name>A0A0R3X9I3_HYDTA</name>
<reference evidence="3" key="1">
    <citation type="submission" date="2017-02" db="UniProtKB">
        <authorList>
            <consortium name="WormBaseParasite"/>
        </authorList>
    </citation>
    <scope>IDENTIFICATION</scope>
</reference>
<protein>
    <submittedName>
        <fullName evidence="3">Usp domain-containing protein</fullName>
    </submittedName>
</protein>
<accession>A0A0R3X9I3</accession>
<dbReference type="AlphaFoldDB" id="A0A0R3X9I3"/>
<reference evidence="1 2" key="2">
    <citation type="submission" date="2018-11" db="EMBL/GenBank/DDBJ databases">
        <authorList>
            <consortium name="Pathogen Informatics"/>
        </authorList>
    </citation>
    <scope>NUCLEOTIDE SEQUENCE [LARGE SCALE GENOMIC DNA]</scope>
</reference>
<dbReference type="EMBL" id="UYWX01021412">
    <property type="protein sequence ID" value="VDM35173.1"/>
    <property type="molecule type" value="Genomic_DNA"/>
</dbReference>
<evidence type="ECO:0000313" key="3">
    <source>
        <dbReference type="WBParaSite" id="TTAC_0001020801-mRNA-1"/>
    </source>
</evidence>
<sequence length="112" mass="12478">MDGADWIIWLDSNQRRQRAHGKVASDTPPLSSLSAPLLLHKAVLVVVRACGRDEMVVLAHHVAWRLAVSVAVTQVATMPWPGGLVSELMPSRKFRDVEETVYFPTPPILTRR</sequence>
<dbReference type="WBParaSite" id="TTAC_0001020801-mRNA-1">
    <property type="protein sequence ID" value="TTAC_0001020801-mRNA-1"/>
    <property type="gene ID" value="TTAC_0001020801"/>
</dbReference>
<keyword evidence="2" id="KW-1185">Reference proteome</keyword>
<dbReference type="Proteomes" id="UP000274429">
    <property type="component" value="Unassembled WGS sequence"/>
</dbReference>
<gene>
    <name evidence="1" type="ORF">TTAC_LOCUS10193</name>
</gene>
<evidence type="ECO:0000313" key="2">
    <source>
        <dbReference type="Proteomes" id="UP000274429"/>
    </source>
</evidence>
<evidence type="ECO:0000313" key="1">
    <source>
        <dbReference type="EMBL" id="VDM35173.1"/>
    </source>
</evidence>
<proteinExistence type="predicted"/>